<dbReference type="AlphaFoldDB" id="A0A812P5W8"/>
<dbReference type="PANTHER" id="PTHR38899">
    <property type="entry name" value="DOMAIN OOKINETE PROTEIN, PUTATIVE-RELATED"/>
    <property type="match status" value="1"/>
</dbReference>
<keyword evidence="2" id="KW-1185">Reference proteome</keyword>
<gene>
    <name evidence="1" type="ORF">SPIL2461_LOCUS8343</name>
</gene>
<evidence type="ECO:0000313" key="2">
    <source>
        <dbReference type="Proteomes" id="UP000649617"/>
    </source>
</evidence>
<accession>A0A812P5W8</accession>
<dbReference type="Proteomes" id="UP000649617">
    <property type="component" value="Unassembled WGS sequence"/>
</dbReference>
<proteinExistence type="predicted"/>
<sequence length="188" mass="21409">MPSSWVMEEGLTLEGEDFPQEQKEKLSELARLSTQTLNLAMRLGTVLLVTNAEHGWVELSCQRFLPDLLPVLSSVRILSARTQYESPRVPTPFEWKLHAFHNEIGRVFQGSGTARTRRRNILSFGDSGHEREAVIKATVNMPDTRTKSLKFIDRPGIEELRKQHSVIVKCLRQIVHHDGNLDLCLRVA</sequence>
<protein>
    <submittedName>
        <fullName evidence="1">Uncharacterized protein</fullName>
    </submittedName>
</protein>
<name>A0A812P5W8_SYMPI</name>
<dbReference type="EMBL" id="CAJNIZ010013592">
    <property type="protein sequence ID" value="CAE7351432.1"/>
    <property type="molecule type" value="Genomic_DNA"/>
</dbReference>
<dbReference type="PANTHER" id="PTHR38899:SF2">
    <property type="entry name" value="FCP1 HOMOLOGY DOMAIN-CONTAINING PROTEIN"/>
    <property type="match status" value="1"/>
</dbReference>
<comment type="caution">
    <text evidence="1">The sequence shown here is derived from an EMBL/GenBank/DDBJ whole genome shotgun (WGS) entry which is preliminary data.</text>
</comment>
<dbReference type="OrthoDB" id="166018at2759"/>
<evidence type="ECO:0000313" key="1">
    <source>
        <dbReference type="EMBL" id="CAE7351432.1"/>
    </source>
</evidence>
<reference evidence="1" key="1">
    <citation type="submission" date="2021-02" db="EMBL/GenBank/DDBJ databases">
        <authorList>
            <person name="Dougan E. K."/>
            <person name="Rhodes N."/>
            <person name="Thang M."/>
            <person name="Chan C."/>
        </authorList>
    </citation>
    <scope>NUCLEOTIDE SEQUENCE</scope>
</reference>
<organism evidence="1 2">
    <name type="scientific">Symbiodinium pilosum</name>
    <name type="common">Dinoflagellate</name>
    <dbReference type="NCBI Taxonomy" id="2952"/>
    <lineage>
        <taxon>Eukaryota</taxon>
        <taxon>Sar</taxon>
        <taxon>Alveolata</taxon>
        <taxon>Dinophyceae</taxon>
        <taxon>Suessiales</taxon>
        <taxon>Symbiodiniaceae</taxon>
        <taxon>Symbiodinium</taxon>
    </lineage>
</organism>